<evidence type="ECO:0000313" key="2">
    <source>
        <dbReference type="EMBL" id="KAB8041114.1"/>
    </source>
</evidence>
<dbReference type="InterPro" id="IPR013976">
    <property type="entry name" value="HDOD"/>
</dbReference>
<sequence length="285" mass="32013">MEIFLNMSNETNSQKDIKLPSIPDAVRECLSQMYSSEADISKLASLAQKDAGITSSILKLANSTLYSMGQPTSDLKVGVTRIGLSSLMQILIKYSIEKLFEFDAIDFFNVKSFTKHCSWVSQIAFELGKLVNAAQLSDLLVAGLLHDVGLLVRAISDKALMKQITERCLRDKIDFNTAEKNLKLESHEILGEVLLEKWQLPASVILIIKYHHTEENFRPKKLTSEQNKAINLISLSDTIAHRFGNAFTNYTRDTRVNTVELDKLGINSQDVAKVVKQATQQLQFF</sequence>
<proteinExistence type="predicted"/>
<reference evidence="2 3" key="1">
    <citation type="submission" date="2019-10" db="EMBL/GenBank/DDBJ databases">
        <title>New species of Slilvanegrellaceae.</title>
        <authorList>
            <person name="Pitt A."/>
            <person name="Hahn M.W."/>
        </authorList>
    </citation>
    <scope>NUCLEOTIDE SEQUENCE [LARGE SCALE GENOMIC DNA]</scope>
    <source>
        <strain evidence="2 3">SP-Ram-0.45-NSY-1</strain>
    </source>
</reference>
<protein>
    <submittedName>
        <fullName evidence="2">HDOD domain-containing protein</fullName>
    </submittedName>
</protein>
<dbReference type="Pfam" id="PF08668">
    <property type="entry name" value="HDOD"/>
    <property type="match status" value="1"/>
</dbReference>
<keyword evidence="3" id="KW-1185">Reference proteome</keyword>
<dbReference type="CDD" id="cd00077">
    <property type="entry name" value="HDc"/>
    <property type="match status" value="1"/>
</dbReference>
<dbReference type="Gene3D" id="1.10.3210.10">
    <property type="entry name" value="Hypothetical protein af1432"/>
    <property type="match status" value="1"/>
</dbReference>
<feature type="domain" description="HDOD" evidence="1">
    <location>
        <begin position="19"/>
        <end position="214"/>
    </location>
</feature>
<comment type="caution">
    <text evidence="2">The sequence shown here is derived from an EMBL/GenBank/DDBJ whole genome shotgun (WGS) entry which is preliminary data.</text>
</comment>
<dbReference type="PANTHER" id="PTHR33525:SF3">
    <property type="entry name" value="RIBONUCLEASE Y"/>
    <property type="match status" value="1"/>
</dbReference>
<evidence type="ECO:0000313" key="3">
    <source>
        <dbReference type="Proteomes" id="UP000437748"/>
    </source>
</evidence>
<dbReference type="SUPFAM" id="SSF109604">
    <property type="entry name" value="HD-domain/PDEase-like"/>
    <property type="match status" value="1"/>
</dbReference>
<dbReference type="Proteomes" id="UP000437748">
    <property type="component" value="Unassembled WGS sequence"/>
</dbReference>
<name>A0A6N6VY55_9BACT</name>
<dbReference type="AlphaFoldDB" id="A0A6N6VY55"/>
<dbReference type="InterPro" id="IPR052340">
    <property type="entry name" value="RNase_Y/CdgJ"/>
</dbReference>
<accession>A0A6N6VY55</accession>
<dbReference type="PANTHER" id="PTHR33525">
    <property type="match status" value="1"/>
</dbReference>
<dbReference type="InterPro" id="IPR003607">
    <property type="entry name" value="HD/PDEase_dom"/>
</dbReference>
<organism evidence="2 3">
    <name type="scientific">Silvanigrella paludirubra</name>
    <dbReference type="NCBI Taxonomy" id="2499159"/>
    <lineage>
        <taxon>Bacteria</taxon>
        <taxon>Pseudomonadati</taxon>
        <taxon>Bdellovibrionota</taxon>
        <taxon>Oligoflexia</taxon>
        <taxon>Silvanigrellales</taxon>
        <taxon>Silvanigrellaceae</taxon>
        <taxon>Silvanigrella</taxon>
    </lineage>
</organism>
<gene>
    <name evidence="2" type="ORF">GCL60_04015</name>
</gene>
<dbReference type="EMBL" id="WFLM01000001">
    <property type="protein sequence ID" value="KAB8041114.1"/>
    <property type="molecule type" value="Genomic_DNA"/>
</dbReference>
<dbReference type="PROSITE" id="PS51833">
    <property type="entry name" value="HDOD"/>
    <property type="match status" value="1"/>
</dbReference>
<evidence type="ECO:0000259" key="1">
    <source>
        <dbReference type="PROSITE" id="PS51833"/>
    </source>
</evidence>